<keyword evidence="4 5" id="KW-0472">Membrane</keyword>
<dbReference type="EMBL" id="NXLQ01000003">
    <property type="protein sequence ID" value="RDU66756.1"/>
    <property type="molecule type" value="Genomic_DNA"/>
</dbReference>
<keyword evidence="2 5" id="KW-0812">Transmembrane</keyword>
<sequence>MPNSQNNFFIFHYLRQATQSMRYKKIIFLTLIPAILAVCVWWIFFVLSVQNFHWFLQQFPNIWVEYAYSHTSFMSQVSYYLLYLFAIFTMLIYGVILSGICMIFASCFLSPFVVNFVHTTYFSHVIINPPPFIESCKLSSIFFLKTLIRFLVFSFLCYGLSFIGLGLIGLILSVFVYFRFFSLNLNYEIVLSIMNEQDCKNCLSSNKIPLFILNIIIFIPLYVPILNLFVMTWQMLVLSHYVFDWYAQYKCHTHDDYIIEAEVIEIEPSYAP</sequence>
<evidence type="ECO:0000256" key="1">
    <source>
        <dbReference type="ARBA" id="ARBA00004141"/>
    </source>
</evidence>
<dbReference type="Pfam" id="PF07264">
    <property type="entry name" value="EI24"/>
    <property type="match status" value="1"/>
</dbReference>
<dbReference type="OrthoDB" id="5325872at2"/>
<reference evidence="6 7" key="1">
    <citation type="submission" date="2018-04" db="EMBL/GenBank/DDBJ databases">
        <title>Novel Campyloabacter and Helicobacter Species and Strains.</title>
        <authorList>
            <person name="Mannion A.J."/>
            <person name="Shen Z."/>
            <person name="Fox J.G."/>
        </authorList>
    </citation>
    <scope>NUCLEOTIDE SEQUENCE [LARGE SCALE GENOMIC DNA]</scope>
    <source>
        <strain evidence="6 7">MIT 17-337</strain>
    </source>
</reference>
<feature type="transmembrane region" description="Helical" evidence="5">
    <location>
        <begin position="26"/>
        <end position="47"/>
    </location>
</feature>
<keyword evidence="3 5" id="KW-1133">Transmembrane helix</keyword>
<evidence type="ECO:0000313" key="6">
    <source>
        <dbReference type="EMBL" id="RDU66756.1"/>
    </source>
</evidence>
<comment type="caution">
    <text evidence="6">The sequence shown here is derived from an EMBL/GenBank/DDBJ whole genome shotgun (WGS) entry which is preliminary data.</text>
</comment>
<accession>A0A3D8IPC5</accession>
<comment type="subcellular location">
    <subcellularLocation>
        <location evidence="1">Membrane</location>
        <topology evidence="1">Multi-pass membrane protein</topology>
    </subcellularLocation>
</comment>
<feature type="transmembrane region" description="Helical" evidence="5">
    <location>
        <begin position="210"/>
        <end position="230"/>
    </location>
</feature>
<dbReference type="InterPro" id="IPR059112">
    <property type="entry name" value="CysZ/EI24"/>
</dbReference>
<gene>
    <name evidence="6" type="ORF">CQA53_03020</name>
</gene>
<keyword evidence="7" id="KW-1185">Reference proteome</keyword>
<feature type="transmembrane region" description="Helical" evidence="5">
    <location>
        <begin position="147"/>
        <end position="178"/>
    </location>
</feature>
<evidence type="ECO:0000256" key="3">
    <source>
        <dbReference type="ARBA" id="ARBA00022989"/>
    </source>
</evidence>
<dbReference type="RefSeq" id="WP_115542542.1">
    <property type="nucleotide sequence ID" value="NZ_NXLQ01000003.1"/>
</dbReference>
<evidence type="ECO:0000256" key="4">
    <source>
        <dbReference type="ARBA" id="ARBA00023136"/>
    </source>
</evidence>
<dbReference type="AlphaFoldDB" id="A0A3D8IPC5"/>
<dbReference type="Proteomes" id="UP000256379">
    <property type="component" value="Unassembled WGS sequence"/>
</dbReference>
<protein>
    <recommendedName>
        <fullName evidence="8">Peptidase</fullName>
    </recommendedName>
</protein>
<evidence type="ECO:0000313" key="7">
    <source>
        <dbReference type="Proteomes" id="UP000256379"/>
    </source>
</evidence>
<organism evidence="6 7">
    <name type="scientific">Helicobacter didelphidarum</name>
    <dbReference type="NCBI Taxonomy" id="2040648"/>
    <lineage>
        <taxon>Bacteria</taxon>
        <taxon>Pseudomonadati</taxon>
        <taxon>Campylobacterota</taxon>
        <taxon>Epsilonproteobacteria</taxon>
        <taxon>Campylobacterales</taxon>
        <taxon>Helicobacteraceae</taxon>
        <taxon>Helicobacter</taxon>
    </lineage>
</organism>
<feature type="transmembrane region" description="Helical" evidence="5">
    <location>
        <begin position="80"/>
        <end position="105"/>
    </location>
</feature>
<name>A0A3D8IPC5_9HELI</name>
<evidence type="ECO:0000256" key="2">
    <source>
        <dbReference type="ARBA" id="ARBA00022692"/>
    </source>
</evidence>
<evidence type="ECO:0008006" key="8">
    <source>
        <dbReference type="Google" id="ProtNLM"/>
    </source>
</evidence>
<evidence type="ECO:0000256" key="5">
    <source>
        <dbReference type="SAM" id="Phobius"/>
    </source>
</evidence>
<proteinExistence type="predicted"/>